<dbReference type="InterPro" id="IPR004453">
    <property type="entry name" value="QueG"/>
</dbReference>
<evidence type="ECO:0000256" key="2">
    <source>
        <dbReference type="ARBA" id="ARBA00022490"/>
    </source>
</evidence>
<keyword evidence="5" id="KW-0671">Queuosine biosynthesis</keyword>
<organism evidence="10 11">
    <name type="scientific">Acidipila rosea</name>
    <dbReference type="NCBI Taxonomy" id="768535"/>
    <lineage>
        <taxon>Bacteria</taxon>
        <taxon>Pseudomonadati</taxon>
        <taxon>Acidobacteriota</taxon>
        <taxon>Terriglobia</taxon>
        <taxon>Terriglobales</taxon>
        <taxon>Acidobacteriaceae</taxon>
        <taxon>Acidipila</taxon>
    </lineage>
</organism>
<feature type="domain" description="4Fe-4S ferredoxin-type" evidence="9">
    <location>
        <begin position="207"/>
        <end position="237"/>
    </location>
</feature>
<evidence type="ECO:0000256" key="3">
    <source>
        <dbReference type="ARBA" id="ARBA00022694"/>
    </source>
</evidence>
<dbReference type="Proteomes" id="UP000295210">
    <property type="component" value="Unassembled WGS sequence"/>
</dbReference>
<accession>A0A4R1LFM4</accession>
<sequence>MEAERGFQAVSALRLQNQVKALALEAGFADAGIAPVPVSGSKTDREHRARYREWVDAGRAGEMEYLKRTNEEGQLIRSSLRIAAPWARSVIVCAANYNSLAPRSVDPAPAGAGWIARYAWSGQEDGRPSDYHKVLLTRLRKLEVSLFQKLGSFESKCYVDTGPLVEREAARLAGIGWTGKNTCTLNQELGSWFFLGVILTSLPVPEDAATLPAADRCGSCTRCIDACPTNALIAPRQMDASRCISYLTIEKRGAIDEQLRGGMGRQVFGCDICQDVCPWNRKAPVAKDLQLRPRTALVNPALEWLASLDRDDFGKLFFGSPIKRARYEGLRRNVAIAMGNSGLPEYLPTLQEWASGTEEVLADAARWAIRQIENKG</sequence>
<comment type="caution">
    <text evidence="10">The sequence shown here is derived from an EMBL/GenBank/DDBJ whole genome shotgun (WGS) entry which is preliminary data.</text>
</comment>
<proteinExistence type="predicted"/>
<evidence type="ECO:0000256" key="4">
    <source>
        <dbReference type="ARBA" id="ARBA00022723"/>
    </source>
</evidence>
<dbReference type="InterPro" id="IPR017896">
    <property type="entry name" value="4Fe4S_Fe-S-bd"/>
</dbReference>
<keyword evidence="11" id="KW-1185">Reference proteome</keyword>
<keyword evidence="7" id="KW-0408">Iron</keyword>
<dbReference type="GO" id="GO:0008616">
    <property type="term" value="P:tRNA queuosine(34) biosynthetic process"/>
    <property type="evidence" value="ECO:0007669"/>
    <property type="project" value="UniProtKB-KW"/>
</dbReference>
<keyword evidence="1" id="KW-0004">4Fe-4S</keyword>
<dbReference type="Gene3D" id="3.30.70.20">
    <property type="match status" value="1"/>
</dbReference>
<keyword evidence="8" id="KW-0411">Iron-sulfur</keyword>
<protein>
    <submittedName>
        <fullName evidence="10">Epoxyqueuosine reductase</fullName>
    </submittedName>
</protein>
<dbReference type="PANTHER" id="PTHR30002">
    <property type="entry name" value="EPOXYQUEUOSINE REDUCTASE"/>
    <property type="match status" value="1"/>
</dbReference>
<dbReference type="NCBIfam" id="TIGR00276">
    <property type="entry name" value="tRNA epoxyqueuosine(34) reductase QueG"/>
    <property type="match status" value="1"/>
</dbReference>
<dbReference type="Pfam" id="PF13484">
    <property type="entry name" value="Fer4_16"/>
    <property type="match status" value="1"/>
</dbReference>
<dbReference type="EMBL" id="SMGK01000001">
    <property type="protein sequence ID" value="TCK75663.1"/>
    <property type="molecule type" value="Genomic_DNA"/>
</dbReference>
<dbReference type="AlphaFoldDB" id="A0A4R1LFM4"/>
<gene>
    <name evidence="10" type="ORF">C7378_0652</name>
</gene>
<keyword evidence="4" id="KW-0479">Metal-binding</keyword>
<dbReference type="FunFam" id="3.30.70.20:FF:000037">
    <property type="entry name" value="Epoxyqueuosine reductase"/>
    <property type="match status" value="1"/>
</dbReference>
<dbReference type="SUPFAM" id="SSF46548">
    <property type="entry name" value="alpha-helical ferredoxin"/>
    <property type="match status" value="1"/>
</dbReference>
<dbReference type="Pfam" id="PF08331">
    <property type="entry name" value="QueG_DUF1730"/>
    <property type="match status" value="1"/>
</dbReference>
<evidence type="ECO:0000313" key="11">
    <source>
        <dbReference type="Proteomes" id="UP000295210"/>
    </source>
</evidence>
<evidence type="ECO:0000256" key="6">
    <source>
        <dbReference type="ARBA" id="ARBA00023002"/>
    </source>
</evidence>
<dbReference type="PANTHER" id="PTHR30002:SF4">
    <property type="entry name" value="EPOXYQUEUOSINE REDUCTASE"/>
    <property type="match status" value="1"/>
</dbReference>
<dbReference type="GO" id="GO:0051539">
    <property type="term" value="F:4 iron, 4 sulfur cluster binding"/>
    <property type="evidence" value="ECO:0007669"/>
    <property type="project" value="UniProtKB-KW"/>
</dbReference>
<evidence type="ECO:0000256" key="7">
    <source>
        <dbReference type="ARBA" id="ARBA00023004"/>
    </source>
</evidence>
<dbReference type="PROSITE" id="PS00198">
    <property type="entry name" value="4FE4S_FER_1"/>
    <property type="match status" value="1"/>
</dbReference>
<keyword evidence="6" id="KW-0560">Oxidoreductase</keyword>
<reference evidence="10 11" key="1">
    <citation type="submission" date="2019-03" db="EMBL/GenBank/DDBJ databases">
        <title>Genomic Encyclopedia of Type Strains, Phase IV (KMG-IV): sequencing the most valuable type-strain genomes for metagenomic binning, comparative biology and taxonomic classification.</title>
        <authorList>
            <person name="Goeker M."/>
        </authorList>
    </citation>
    <scope>NUCLEOTIDE SEQUENCE [LARGE SCALE GENOMIC DNA]</scope>
    <source>
        <strain evidence="10 11">DSM 103428</strain>
    </source>
</reference>
<keyword evidence="3" id="KW-0819">tRNA processing</keyword>
<dbReference type="InterPro" id="IPR013542">
    <property type="entry name" value="QueG_DUF1730"/>
</dbReference>
<evidence type="ECO:0000259" key="9">
    <source>
        <dbReference type="PROSITE" id="PS51379"/>
    </source>
</evidence>
<evidence type="ECO:0000256" key="1">
    <source>
        <dbReference type="ARBA" id="ARBA00022485"/>
    </source>
</evidence>
<dbReference type="GO" id="GO:0052693">
    <property type="term" value="F:epoxyqueuosine reductase activity"/>
    <property type="evidence" value="ECO:0007669"/>
    <property type="project" value="TreeGrafter"/>
</dbReference>
<dbReference type="GO" id="GO:0046872">
    <property type="term" value="F:metal ion binding"/>
    <property type="evidence" value="ECO:0007669"/>
    <property type="project" value="UniProtKB-KW"/>
</dbReference>
<evidence type="ECO:0000313" key="10">
    <source>
        <dbReference type="EMBL" id="TCK75663.1"/>
    </source>
</evidence>
<evidence type="ECO:0000256" key="8">
    <source>
        <dbReference type="ARBA" id="ARBA00023014"/>
    </source>
</evidence>
<evidence type="ECO:0000256" key="5">
    <source>
        <dbReference type="ARBA" id="ARBA00022785"/>
    </source>
</evidence>
<dbReference type="PROSITE" id="PS51379">
    <property type="entry name" value="4FE4S_FER_2"/>
    <property type="match status" value="1"/>
</dbReference>
<name>A0A4R1LFM4_9BACT</name>
<keyword evidence="2" id="KW-0963">Cytoplasm</keyword>
<dbReference type="InterPro" id="IPR017900">
    <property type="entry name" value="4Fe4S_Fe_S_CS"/>
</dbReference>